<dbReference type="RefSeq" id="XP_026604345.1">
    <property type="nucleotide sequence ID" value="XM_026746865.1"/>
</dbReference>
<comment type="caution">
    <text evidence="2">The sequence shown here is derived from an EMBL/GenBank/DDBJ whole genome shotgun (WGS) entry which is preliminary data.</text>
</comment>
<dbReference type="CDD" id="cd00180">
    <property type="entry name" value="PKc"/>
    <property type="match status" value="1"/>
</dbReference>
<dbReference type="EMBL" id="PVWQ01000005">
    <property type="protein sequence ID" value="RDW81292.1"/>
    <property type="molecule type" value="Genomic_DNA"/>
</dbReference>
<keyword evidence="3" id="KW-1185">Reference proteome</keyword>
<dbReference type="Gene3D" id="1.10.510.10">
    <property type="entry name" value="Transferase(Phosphotransferase) domain 1"/>
    <property type="match status" value="1"/>
</dbReference>
<dbReference type="AlphaFoldDB" id="A0A3D8S4S3"/>
<protein>
    <recommendedName>
        <fullName evidence="1">Protein kinase domain-containing protein</fullName>
    </recommendedName>
</protein>
<dbReference type="GO" id="GO:0005524">
    <property type="term" value="F:ATP binding"/>
    <property type="evidence" value="ECO:0007669"/>
    <property type="project" value="InterPro"/>
</dbReference>
<dbReference type="InterPro" id="IPR051681">
    <property type="entry name" value="Ser/Thr_Kinases-Pseudokinases"/>
</dbReference>
<dbReference type="InterPro" id="IPR011009">
    <property type="entry name" value="Kinase-like_dom_sf"/>
</dbReference>
<dbReference type="PANTHER" id="PTHR44329">
    <property type="entry name" value="SERINE/THREONINE-PROTEIN KINASE TNNI3K-RELATED"/>
    <property type="match status" value="1"/>
</dbReference>
<sequence>MLPTHVAEELQRADPKHLMGAGIGCFSQVYRIPNCDLVIKESFDHPVTGCLQASEKRVYERLGSHPRILRYYGEHRWANGLRTGLVFQYQPGGMLKDHLELHEYPGARDGWALQAAEALEHIHARDVVHCDFGSHNLLIQEDGSLVLADFGGSSIDRSPPSVAYATRYARPGAQGSDELDDLFALGTLVYEISVGHALYGDKPSREAWQLLQRNEFPDLDCIPSELRSVIRKCWSAGYGSAGEVVRDLRLQGASAAPAVR</sequence>
<dbReference type="Proteomes" id="UP000256690">
    <property type="component" value="Unassembled WGS sequence"/>
</dbReference>
<evidence type="ECO:0000313" key="3">
    <source>
        <dbReference type="Proteomes" id="UP000256690"/>
    </source>
</evidence>
<dbReference type="PROSITE" id="PS50011">
    <property type="entry name" value="PROTEIN_KINASE_DOM"/>
    <property type="match status" value="1"/>
</dbReference>
<proteinExistence type="predicted"/>
<dbReference type="OrthoDB" id="1668230at2759"/>
<organism evidence="2 3">
    <name type="scientific">Aspergillus mulundensis</name>
    <dbReference type="NCBI Taxonomy" id="1810919"/>
    <lineage>
        <taxon>Eukaryota</taxon>
        <taxon>Fungi</taxon>
        <taxon>Dikarya</taxon>
        <taxon>Ascomycota</taxon>
        <taxon>Pezizomycotina</taxon>
        <taxon>Eurotiomycetes</taxon>
        <taxon>Eurotiomycetidae</taxon>
        <taxon>Eurotiales</taxon>
        <taxon>Aspergillaceae</taxon>
        <taxon>Aspergillus</taxon>
        <taxon>Aspergillus subgen. Nidulantes</taxon>
    </lineage>
</organism>
<name>A0A3D8S4S3_9EURO</name>
<dbReference type="STRING" id="1810919.A0A3D8S4S3"/>
<dbReference type="SUPFAM" id="SSF56112">
    <property type="entry name" value="Protein kinase-like (PK-like)"/>
    <property type="match status" value="1"/>
</dbReference>
<evidence type="ECO:0000259" key="1">
    <source>
        <dbReference type="PROSITE" id="PS50011"/>
    </source>
</evidence>
<accession>A0A3D8S4S3</accession>
<dbReference type="GeneID" id="38115219"/>
<gene>
    <name evidence="2" type="ORF">DSM5745_04849</name>
</gene>
<dbReference type="InterPro" id="IPR000719">
    <property type="entry name" value="Prot_kinase_dom"/>
</dbReference>
<dbReference type="GO" id="GO:0004674">
    <property type="term" value="F:protein serine/threonine kinase activity"/>
    <property type="evidence" value="ECO:0007669"/>
    <property type="project" value="TreeGrafter"/>
</dbReference>
<dbReference type="Pfam" id="PF00069">
    <property type="entry name" value="Pkinase"/>
    <property type="match status" value="1"/>
</dbReference>
<evidence type="ECO:0000313" key="2">
    <source>
        <dbReference type="EMBL" id="RDW81292.1"/>
    </source>
</evidence>
<reference evidence="2 3" key="1">
    <citation type="journal article" date="2018" name="IMA Fungus">
        <title>IMA Genome-F 9: Draft genome sequence of Annulohypoxylon stygium, Aspergillus mulundensis, Berkeleyomyces basicola (syn. Thielaviopsis basicola), Ceratocystis smalleyi, two Cercospora beticola strains, Coleophoma cylindrospora, Fusarium fracticaudum, Phialophora cf. hyalina, and Morchella septimelata.</title>
        <authorList>
            <person name="Wingfield B.D."/>
            <person name="Bills G.F."/>
            <person name="Dong Y."/>
            <person name="Huang W."/>
            <person name="Nel W.J."/>
            <person name="Swalarsk-Parry B.S."/>
            <person name="Vaghefi N."/>
            <person name="Wilken P.M."/>
            <person name="An Z."/>
            <person name="de Beer Z.W."/>
            <person name="De Vos L."/>
            <person name="Chen L."/>
            <person name="Duong T.A."/>
            <person name="Gao Y."/>
            <person name="Hammerbacher A."/>
            <person name="Kikkert J.R."/>
            <person name="Li Y."/>
            <person name="Li H."/>
            <person name="Li K."/>
            <person name="Li Q."/>
            <person name="Liu X."/>
            <person name="Ma X."/>
            <person name="Naidoo K."/>
            <person name="Pethybridge S.J."/>
            <person name="Sun J."/>
            <person name="Steenkamp E.T."/>
            <person name="van der Nest M.A."/>
            <person name="van Wyk S."/>
            <person name="Wingfield M.J."/>
            <person name="Xiong C."/>
            <person name="Yue Q."/>
            <person name="Zhang X."/>
        </authorList>
    </citation>
    <scope>NUCLEOTIDE SEQUENCE [LARGE SCALE GENOMIC DNA]</scope>
    <source>
        <strain evidence="2 3">DSM 5745</strain>
    </source>
</reference>
<feature type="domain" description="Protein kinase" evidence="1">
    <location>
        <begin position="15"/>
        <end position="260"/>
    </location>
</feature>